<protein>
    <submittedName>
        <fullName evidence="2">Coagulation factor 5/8 type</fullName>
    </submittedName>
</protein>
<dbReference type="PROSITE" id="PS51318">
    <property type="entry name" value="TAT"/>
    <property type="match status" value="1"/>
</dbReference>
<dbReference type="Gene3D" id="2.160.20.10">
    <property type="entry name" value="Single-stranded right-handed beta-helix, Pectin lyase-like"/>
    <property type="match status" value="1"/>
</dbReference>
<keyword evidence="1" id="KW-0732">Signal</keyword>
<accession>A0A917T8B4</accession>
<dbReference type="InterPro" id="IPR059186">
    <property type="entry name" value="SACTE_4363"/>
</dbReference>
<dbReference type="RefSeq" id="WP_188943943.1">
    <property type="nucleotide sequence ID" value="NZ_BMNA01000010.1"/>
</dbReference>
<dbReference type="CDD" id="cd23669">
    <property type="entry name" value="GH55_SacteLam55A-like"/>
    <property type="match status" value="1"/>
</dbReference>
<dbReference type="Proteomes" id="UP000655208">
    <property type="component" value="Unassembled WGS sequence"/>
</dbReference>
<keyword evidence="3" id="KW-1185">Reference proteome</keyword>
<dbReference type="AlphaFoldDB" id="A0A917T8B4"/>
<feature type="chain" id="PRO_5037134379" evidence="1">
    <location>
        <begin position="40"/>
        <end position="629"/>
    </location>
</feature>
<proteinExistence type="predicted"/>
<reference evidence="2" key="1">
    <citation type="journal article" date="2014" name="Int. J. Syst. Evol. Microbiol.">
        <title>Complete genome sequence of Corynebacterium casei LMG S-19264T (=DSM 44701T), isolated from a smear-ripened cheese.</title>
        <authorList>
            <consortium name="US DOE Joint Genome Institute (JGI-PGF)"/>
            <person name="Walter F."/>
            <person name="Albersmeier A."/>
            <person name="Kalinowski J."/>
            <person name="Ruckert C."/>
        </authorList>
    </citation>
    <scope>NUCLEOTIDE SEQUENCE</scope>
    <source>
        <strain evidence="2">CGMCC 4.7308</strain>
    </source>
</reference>
<evidence type="ECO:0000313" key="3">
    <source>
        <dbReference type="Proteomes" id="UP000655208"/>
    </source>
</evidence>
<gene>
    <name evidence="2" type="ORF">GCM10011594_35960</name>
</gene>
<name>A0A917T8B4_9ACTN</name>
<comment type="caution">
    <text evidence="2">The sequence shown here is derived from an EMBL/GenBank/DDBJ whole genome shotgun (WGS) entry which is preliminary data.</text>
</comment>
<organism evidence="2 3">
    <name type="scientific">Nakamurella endophytica</name>
    <dbReference type="NCBI Taxonomy" id="1748367"/>
    <lineage>
        <taxon>Bacteria</taxon>
        <taxon>Bacillati</taxon>
        <taxon>Actinomycetota</taxon>
        <taxon>Actinomycetes</taxon>
        <taxon>Nakamurellales</taxon>
        <taxon>Nakamurellaceae</taxon>
        <taxon>Nakamurella</taxon>
    </lineage>
</organism>
<dbReference type="InterPro" id="IPR012334">
    <property type="entry name" value="Pectin_lyas_fold"/>
</dbReference>
<dbReference type="InterPro" id="IPR006311">
    <property type="entry name" value="TAT_signal"/>
</dbReference>
<evidence type="ECO:0000313" key="2">
    <source>
        <dbReference type="EMBL" id="GGM12850.1"/>
    </source>
</evidence>
<dbReference type="EMBL" id="BMNA01000010">
    <property type="protein sequence ID" value="GGM12850.1"/>
    <property type="molecule type" value="Genomic_DNA"/>
</dbReference>
<evidence type="ECO:0000256" key="1">
    <source>
        <dbReference type="SAM" id="SignalP"/>
    </source>
</evidence>
<sequence>MSLRSPVVPSRRTVARAGGALVALVVAVATLVAPGTAAAAAPPPTAAPTATPAVAPAVPTTAAEPALGRGVYVFDPSMPQAVIQQTVDAVAAAQTDAQFGEGRVALLFRPGTYGSPDHPLSFSVGYYTEVAGLGSVPSDVTINGTVNVYNRCLAPDNCIALDNFWRSLSNLTIAVAGGEGCRTATEFWAVSQAAPMRRVQVRGNTSLMDYCTAGPQYASGGFIADSAFTGPVTNGSQQQFLVRNSALTGWSNGVWNQVFAGTTGAPATSFGQPGAQPYTTLAATPVSAERPFLATDAHRQWVVHVPAVRRDSAGPGWTSASGADRVLSLCRFLVATPATPVRVMNHALATGRNLLLTPGVYRLTAPITVTRRDTVVLGLGFPTLVPTRGTAAVSVHAATGLRLAGVIVDAGPVRSRVLVDVGGGRGRAADPAVLSDVFLRVGGAAAGRVDTALQVSASHVVLDDIWSWRADHGTGVGWTVNTAATGLRVTGDDVTAYGLFVEHYQRTEVVWSGQRGTVVMFQNELPYDPPSQAAWQQGPGRLGYPAFALAPTVRTFQGWGMGSYSNFDQGVDIHASTAFVVPRTPGVQLRSLLTVFLDGSGGIDSVVDGIGAPVTSAQQGVPSTVVAFP</sequence>
<feature type="signal peptide" evidence="1">
    <location>
        <begin position="1"/>
        <end position="39"/>
    </location>
</feature>
<reference evidence="2" key="2">
    <citation type="submission" date="2020-09" db="EMBL/GenBank/DDBJ databases">
        <authorList>
            <person name="Sun Q."/>
            <person name="Zhou Y."/>
        </authorList>
    </citation>
    <scope>NUCLEOTIDE SEQUENCE</scope>
    <source>
        <strain evidence="2">CGMCC 4.7308</strain>
    </source>
</reference>